<name>A0AAW1HGD3_SAPOF</name>
<dbReference type="PANTHER" id="PTHR47818">
    <property type="entry name" value="RNI-LIKE SUPERFAMILY PROTEIN"/>
    <property type="match status" value="1"/>
</dbReference>
<dbReference type="AlphaFoldDB" id="A0AAW1HGD3"/>
<proteinExistence type="predicted"/>
<dbReference type="Proteomes" id="UP001443914">
    <property type="component" value="Unassembled WGS sequence"/>
</dbReference>
<evidence type="ECO:0000313" key="2">
    <source>
        <dbReference type="EMBL" id="KAK9675767.1"/>
    </source>
</evidence>
<keyword evidence="3" id="KW-1185">Reference proteome</keyword>
<dbReference type="PANTHER" id="PTHR47818:SF2">
    <property type="entry name" value="F-BOX DOMAIN-CONTAINING PROTEIN"/>
    <property type="match status" value="1"/>
</dbReference>
<comment type="caution">
    <text evidence="2">The sequence shown here is derived from an EMBL/GenBank/DDBJ whole genome shotgun (WGS) entry which is preliminary data.</text>
</comment>
<organism evidence="2 3">
    <name type="scientific">Saponaria officinalis</name>
    <name type="common">Common soapwort</name>
    <name type="synonym">Lychnis saponaria</name>
    <dbReference type="NCBI Taxonomy" id="3572"/>
    <lineage>
        <taxon>Eukaryota</taxon>
        <taxon>Viridiplantae</taxon>
        <taxon>Streptophyta</taxon>
        <taxon>Embryophyta</taxon>
        <taxon>Tracheophyta</taxon>
        <taxon>Spermatophyta</taxon>
        <taxon>Magnoliopsida</taxon>
        <taxon>eudicotyledons</taxon>
        <taxon>Gunneridae</taxon>
        <taxon>Pentapetalae</taxon>
        <taxon>Caryophyllales</taxon>
        <taxon>Caryophyllaceae</taxon>
        <taxon>Caryophylleae</taxon>
        <taxon>Saponaria</taxon>
    </lineage>
</organism>
<dbReference type="EMBL" id="JBDFQZ010000012">
    <property type="protein sequence ID" value="KAK9672201.1"/>
    <property type="molecule type" value="Genomic_DNA"/>
</dbReference>
<gene>
    <name evidence="2" type="ORF">RND81_11G029600</name>
    <name evidence="1" type="ORF">RND81_12G084000</name>
</gene>
<accession>A0AAW1HGD3</accession>
<reference evidence="2 3" key="1">
    <citation type="submission" date="2024-03" db="EMBL/GenBank/DDBJ databases">
        <title>WGS assembly of Saponaria officinalis var. Norfolk2.</title>
        <authorList>
            <person name="Jenkins J."/>
            <person name="Shu S."/>
            <person name="Grimwood J."/>
            <person name="Barry K."/>
            <person name="Goodstein D."/>
            <person name="Schmutz J."/>
            <person name="Leebens-Mack J."/>
            <person name="Osbourn A."/>
        </authorList>
    </citation>
    <scope>NUCLEOTIDE SEQUENCE [LARGE SCALE GENOMIC DNA]</scope>
    <source>
        <strain evidence="3">cv. Norfolk2</strain>
        <strain evidence="2">JIC</strain>
        <tissue evidence="2">Leaf</tissue>
    </source>
</reference>
<protein>
    <submittedName>
        <fullName evidence="2">Uncharacterized protein</fullName>
    </submittedName>
</protein>
<dbReference type="EMBL" id="JBDFQZ010000011">
    <property type="protein sequence ID" value="KAK9675767.1"/>
    <property type="molecule type" value="Genomic_DNA"/>
</dbReference>
<sequence length="97" mass="11072">MSSQAKQAKSLEKTMEVQCETLCDWQQKYWQMHLQNWFDAAAERAMLPSFAQCVGLIELPGVSVSVTIYLNDCRRTASNEGIGLDTQEFYILVSLYL</sequence>
<evidence type="ECO:0000313" key="1">
    <source>
        <dbReference type="EMBL" id="KAK9672201.1"/>
    </source>
</evidence>
<evidence type="ECO:0000313" key="3">
    <source>
        <dbReference type="Proteomes" id="UP001443914"/>
    </source>
</evidence>